<dbReference type="CDD" id="cd05233">
    <property type="entry name" value="SDR_c"/>
    <property type="match status" value="1"/>
</dbReference>
<dbReference type="InterPro" id="IPR020904">
    <property type="entry name" value="Sc_DH/Rdtase_CS"/>
</dbReference>
<keyword evidence="6" id="KW-1185">Reference proteome</keyword>
<dbReference type="FunFam" id="3.40.50.720:FF:000084">
    <property type="entry name" value="Short-chain dehydrogenase reductase"/>
    <property type="match status" value="1"/>
</dbReference>
<gene>
    <name evidence="5" type="primary">actIII_1</name>
    <name evidence="5" type="ORF">Pla123a_18420</name>
</gene>
<dbReference type="PANTHER" id="PTHR44196">
    <property type="entry name" value="DEHYDROGENASE/REDUCTASE SDR FAMILY MEMBER 7B"/>
    <property type="match status" value="1"/>
</dbReference>
<dbReference type="PRINTS" id="PR00081">
    <property type="entry name" value="GDHRDH"/>
</dbReference>
<dbReference type="InterPro" id="IPR036291">
    <property type="entry name" value="NAD(P)-bd_dom_sf"/>
</dbReference>
<dbReference type="SMART" id="SM00822">
    <property type="entry name" value="PKS_KR"/>
    <property type="match status" value="1"/>
</dbReference>
<comment type="similarity">
    <text evidence="1 3">Belongs to the short-chain dehydrogenases/reductases (SDR) family.</text>
</comment>
<comment type="caution">
    <text evidence="5">The sequence shown here is derived from an EMBL/GenBank/DDBJ whole genome shotgun (WGS) entry which is preliminary data.</text>
</comment>
<dbReference type="GO" id="GO:0016020">
    <property type="term" value="C:membrane"/>
    <property type="evidence" value="ECO:0007669"/>
    <property type="project" value="TreeGrafter"/>
</dbReference>
<dbReference type="EC" id="1.3.1.-" evidence="5"/>
<name>A0A5C5YSR9_9BACT</name>
<evidence type="ECO:0000256" key="1">
    <source>
        <dbReference type="ARBA" id="ARBA00006484"/>
    </source>
</evidence>
<evidence type="ECO:0000313" key="6">
    <source>
        <dbReference type="Proteomes" id="UP000318478"/>
    </source>
</evidence>
<evidence type="ECO:0000256" key="3">
    <source>
        <dbReference type="RuleBase" id="RU000363"/>
    </source>
</evidence>
<dbReference type="OrthoDB" id="151996at2"/>
<feature type="domain" description="Ketoreductase" evidence="4">
    <location>
        <begin position="37"/>
        <end position="176"/>
    </location>
</feature>
<dbReference type="PROSITE" id="PS00061">
    <property type="entry name" value="ADH_SHORT"/>
    <property type="match status" value="1"/>
</dbReference>
<dbReference type="RefSeq" id="WP_146586071.1">
    <property type="nucleotide sequence ID" value="NZ_SJPO01000003.1"/>
</dbReference>
<reference evidence="5 6" key="1">
    <citation type="submission" date="2019-02" db="EMBL/GenBank/DDBJ databases">
        <title>Deep-cultivation of Planctomycetes and their phenomic and genomic characterization uncovers novel biology.</title>
        <authorList>
            <person name="Wiegand S."/>
            <person name="Jogler M."/>
            <person name="Boedeker C."/>
            <person name="Pinto D."/>
            <person name="Vollmers J."/>
            <person name="Rivas-Marin E."/>
            <person name="Kohn T."/>
            <person name="Peeters S.H."/>
            <person name="Heuer A."/>
            <person name="Rast P."/>
            <person name="Oberbeckmann S."/>
            <person name="Bunk B."/>
            <person name="Jeske O."/>
            <person name="Meyerdierks A."/>
            <person name="Storesund J.E."/>
            <person name="Kallscheuer N."/>
            <person name="Luecker S."/>
            <person name="Lage O.M."/>
            <person name="Pohl T."/>
            <person name="Merkel B.J."/>
            <person name="Hornburger P."/>
            <person name="Mueller R.-W."/>
            <person name="Bruemmer F."/>
            <person name="Labrenz M."/>
            <person name="Spormann A.M."/>
            <person name="Op Den Camp H."/>
            <person name="Overmann J."/>
            <person name="Amann R."/>
            <person name="Jetten M.S.M."/>
            <person name="Mascher T."/>
            <person name="Medema M.H."/>
            <person name="Devos D.P."/>
            <person name="Kaster A.-K."/>
            <person name="Ovreas L."/>
            <person name="Rohde M."/>
            <person name="Galperin M.Y."/>
            <person name="Jogler C."/>
        </authorList>
    </citation>
    <scope>NUCLEOTIDE SEQUENCE [LARGE SCALE GENOMIC DNA]</scope>
    <source>
        <strain evidence="5 6">Pla123a</strain>
    </source>
</reference>
<keyword evidence="2 5" id="KW-0560">Oxidoreductase</keyword>
<organism evidence="5 6">
    <name type="scientific">Posidoniimonas polymericola</name>
    <dbReference type="NCBI Taxonomy" id="2528002"/>
    <lineage>
        <taxon>Bacteria</taxon>
        <taxon>Pseudomonadati</taxon>
        <taxon>Planctomycetota</taxon>
        <taxon>Planctomycetia</taxon>
        <taxon>Pirellulales</taxon>
        <taxon>Lacipirellulaceae</taxon>
        <taxon>Posidoniimonas</taxon>
    </lineage>
</organism>
<dbReference type="PRINTS" id="PR00080">
    <property type="entry name" value="SDRFAMILY"/>
</dbReference>
<dbReference type="Pfam" id="PF00106">
    <property type="entry name" value="adh_short"/>
    <property type="match status" value="1"/>
</dbReference>
<dbReference type="Proteomes" id="UP000318478">
    <property type="component" value="Unassembled WGS sequence"/>
</dbReference>
<evidence type="ECO:0000256" key="2">
    <source>
        <dbReference type="ARBA" id="ARBA00023002"/>
    </source>
</evidence>
<dbReference type="SUPFAM" id="SSF51735">
    <property type="entry name" value="NAD(P)-binding Rossmann-fold domains"/>
    <property type="match status" value="1"/>
</dbReference>
<dbReference type="InterPro" id="IPR057326">
    <property type="entry name" value="KR_dom"/>
</dbReference>
<protein>
    <submittedName>
        <fullName evidence="5">Putative ketoacyl reductase</fullName>
        <ecNumber evidence="5">1.3.1.-</ecNumber>
    </submittedName>
</protein>
<evidence type="ECO:0000313" key="5">
    <source>
        <dbReference type="EMBL" id="TWT78042.1"/>
    </source>
</evidence>
<dbReference type="GO" id="GO:0016491">
    <property type="term" value="F:oxidoreductase activity"/>
    <property type="evidence" value="ECO:0007669"/>
    <property type="project" value="UniProtKB-KW"/>
</dbReference>
<proteinExistence type="inferred from homology"/>
<accession>A0A5C5YSR9</accession>
<evidence type="ECO:0000259" key="4">
    <source>
        <dbReference type="SMART" id="SM00822"/>
    </source>
</evidence>
<sequence>MRRTFTNLALLAAGGAVGAHLIKRVVERRRHFEMPGRVAIVTGGSRGLGLVLARRLVEQGARVAICARTEADLDAAREELTAMGGDVLAVRCDVRDQHDVERMVDQVRDHFGDIDLLFNVAGVIQVGPLEEMTKDEFELAMQTNCWGTLHTVLAVLPTMRRSGWGRIVNIASLGGKRAVPHMLPYSASKFAVVGLSNGLRTELLEHGIYVTTACPSLMRTGSPRNAIFKGQHRKEYAWFSIGDSLPLVSMSAESAAEQILDACQNGRGEVIIRGVANLGVALQSALPGVTRAALGVVAGLLPEPGGVGSRPVRGYQSESGWSPSWLTQLTQAAARRNNELRPRPIDMGPSGG</sequence>
<dbReference type="InterPro" id="IPR002347">
    <property type="entry name" value="SDR_fam"/>
</dbReference>
<dbReference type="AlphaFoldDB" id="A0A5C5YSR9"/>
<dbReference type="PANTHER" id="PTHR44196:SF1">
    <property type="entry name" value="DEHYDROGENASE_REDUCTASE SDR FAMILY MEMBER 7B"/>
    <property type="match status" value="1"/>
</dbReference>
<dbReference type="EMBL" id="SJPO01000003">
    <property type="protein sequence ID" value="TWT78042.1"/>
    <property type="molecule type" value="Genomic_DNA"/>
</dbReference>
<dbReference type="Gene3D" id="3.40.50.720">
    <property type="entry name" value="NAD(P)-binding Rossmann-like Domain"/>
    <property type="match status" value="1"/>
</dbReference>